<name>A0A0B6YT76_9EUPU</name>
<feature type="non-terminal residue" evidence="3">
    <location>
        <position position="1"/>
    </location>
</feature>
<keyword evidence="2" id="KW-0472">Membrane</keyword>
<proteinExistence type="predicted"/>
<evidence type="ECO:0000256" key="1">
    <source>
        <dbReference type="SAM" id="MobiDB-lite"/>
    </source>
</evidence>
<organism evidence="3">
    <name type="scientific">Arion vulgaris</name>
    <dbReference type="NCBI Taxonomy" id="1028688"/>
    <lineage>
        <taxon>Eukaryota</taxon>
        <taxon>Metazoa</taxon>
        <taxon>Spiralia</taxon>
        <taxon>Lophotrochozoa</taxon>
        <taxon>Mollusca</taxon>
        <taxon>Gastropoda</taxon>
        <taxon>Heterobranchia</taxon>
        <taxon>Euthyneura</taxon>
        <taxon>Panpulmonata</taxon>
        <taxon>Eupulmonata</taxon>
        <taxon>Stylommatophora</taxon>
        <taxon>Helicina</taxon>
        <taxon>Arionoidea</taxon>
        <taxon>Arionidae</taxon>
        <taxon>Arion</taxon>
    </lineage>
</organism>
<keyword evidence="2" id="KW-0812">Transmembrane</keyword>
<reference evidence="3" key="1">
    <citation type="submission" date="2014-12" db="EMBL/GenBank/DDBJ databases">
        <title>Insight into the proteome of Arion vulgaris.</title>
        <authorList>
            <person name="Aradska J."/>
            <person name="Bulat T."/>
            <person name="Smidak R."/>
            <person name="Sarate P."/>
            <person name="Gangsoo J."/>
            <person name="Sialana F."/>
            <person name="Bilban M."/>
            <person name="Lubec G."/>
        </authorList>
    </citation>
    <scope>NUCLEOTIDE SEQUENCE</scope>
    <source>
        <tissue evidence="3">Skin</tissue>
    </source>
</reference>
<dbReference type="AlphaFoldDB" id="A0A0B6YT76"/>
<feature type="region of interest" description="Disordered" evidence="1">
    <location>
        <begin position="42"/>
        <end position="64"/>
    </location>
</feature>
<keyword evidence="2" id="KW-1133">Transmembrane helix</keyword>
<gene>
    <name evidence="3" type="primary">ORF34722</name>
</gene>
<protein>
    <submittedName>
        <fullName evidence="3">Uncharacterized protein</fullName>
    </submittedName>
</protein>
<accession>A0A0B6YT76</accession>
<dbReference type="EMBL" id="HACG01012096">
    <property type="protein sequence ID" value="CEK58961.1"/>
    <property type="molecule type" value="Transcribed_RNA"/>
</dbReference>
<evidence type="ECO:0000256" key="2">
    <source>
        <dbReference type="SAM" id="Phobius"/>
    </source>
</evidence>
<feature type="transmembrane region" description="Helical" evidence="2">
    <location>
        <begin position="12"/>
        <end position="36"/>
    </location>
</feature>
<sequence length="122" mass="13734">TSLEFQVWTTIVNVWCIVMAIVIIIVTPAEEIRAIVLQLKKKKKKHSTSNVSVSGRSEPAEADHRRHVNGHYHHKKHDNETQVNNLSDLYNEFEVGVMGPVCIHDNEKGSGDIPQTRLVTAV</sequence>
<evidence type="ECO:0000313" key="3">
    <source>
        <dbReference type="EMBL" id="CEK58961.1"/>
    </source>
</evidence>